<organism evidence="2 3">
    <name type="scientific">Limosa lapponica baueri</name>
    <dbReference type="NCBI Taxonomy" id="1758121"/>
    <lineage>
        <taxon>Eukaryota</taxon>
        <taxon>Metazoa</taxon>
        <taxon>Chordata</taxon>
        <taxon>Craniata</taxon>
        <taxon>Vertebrata</taxon>
        <taxon>Euteleostomi</taxon>
        <taxon>Archelosauria</taxon>
        <taxon>Archosauria</taxon>
        <taxon>Dinosauria</taxon>
        <taxon>Saurischia</taxon>
        <taxon>Theropoda</taxon>
        <taxon>Coelurosauria</taxon>
        <taxon>Aves</taxon>
        <taxon>Neognathae</taxon>
        <taxon>Neoaves</taxon>
        <taxon>Charadriiformes</taxon>
        <taxon>Scolopacidae</taxon>
        <taxon>Limosa</taxon>
    </lineage>
</organism>
<keyword evidence="2" id="KW-0378">Hydrolase</keyword>
<evidence type="ECO:0000313" key="3">
    <source>
        <dbReference type="Proteomes" id="UP000233556"/>
    </source>
</evidence>
<reference evidence="3" key="2">
    <citation type="submission" date="2017-12" db="EMBL/GenBank/DDBJ databases">
        <title>Genome sequence of the Bar-tailed Godwit (Limosa lapponica baueri).</title>
        <authorList>
            <person name="Lima N.C.B."/>
            <person name="Parody-Merino A.M."/>
            <person name="Battley P.F."/>
            <person name="Fidler A.E."/>
            <person name="Prosdocimi F."/>
        </authorList>
    </citation>
    <scope>NUCLEOTIDE SEQUENCE [LARGE SCALE GENOMIC DNA]</scope>
</reference>
<dbReference type="PANTHER" id="PTHR48195">
    <property type="entry name" value="FRIEND VIRUS SUSCEPTIBILITY PROTEIN 1"/>
    <property type="match status" value="1"/>
</dbReference>
<feature type="compositionally biased region" description="Polar residues" evidence="1">
    <location>
        <begin position="28"/>
        <end position="40"/>
    </location>
</feature>
<proteinExistence type="predicted"/>
<dbReference type="GO" id="GO:0009615">
    <property type="term" value="P:response to virus"/>
    <property type="evidence" value="ECO:0007669"/>
    <property type="project" value="TreeGrafter"/>
</dbReference>
<dbReference type="AlphaFoldDB" id="A0A2I0T5R3"/>
<reference evidence="3" key="1">
    <citation type="submission" date="2017-11" db="EMBL/GenBank/DDBJ databases">
        <authorList>
            <person name="Lima N.C."/>
            <person name="Parody-Merino A.M."/>
            <person name="Battley P.F."/>
            <person name="Fidler A.E."/>
            <person name="Prosdocimi F."/>
        </authorList>
    </citation>
    <scope>NUCLEOTIDE SEQUENCE [LARGE SCALE GENOMIC DNA]</scope>
</reference>
<dbReference type="OrthoDB" id="9906618at2759"/>
<dbReference type="EMBL" id="KZ518009">
    <property type="protein sequence ID" value="PKU29135.1"/>
    <property type="molecule type" value="Genomic_DNA"/>
</dbReference>
<protein>
    <submittedName>
        <fullName evidence="2">Ubiquitin carboxyl-terminal hydrolase 4</fullName>
    </submittedName>
</protein>
<dbReference type="PANTHER" id="PTHR48195:SF2">
    <property type="entry name" value="FRIEND VIRUS SUSCEPTIBILITY PROTEIN 1"/>
    <property type="match status" value="1"/>
</dbReference>
<accession>A0A2I0T5R3</accession>
<gene>
    <name evidence="2" type="ORF">llap_20561</name>
</gene>
<dbReference type="Proteomes" id="UP000233556">
    <property type="component" value="Unassembled WGS sequence"/>
</dbReference>
<dbReference type="GO" id="GO:0005794">
    <property type="term" value="C:Golgi apparatus"/>
    <property type="evidence" value="ECO:0007669"/>
    <property type="project" value="TreeGrafter"/>
</dbReference>
<keyword evidence="3" id="KW-1185">Reference proteome</keyword>
<sequence length="252" mass="28446">MDDAADLQTQSVSVSVNPVHKRKHVVASDNNGQPGTSGNAVTEETTRSLTLSELRDIHEDYSHQEGEQVVTWLLRCRDTGADSLDLDGRESKQLAPLARESDIDRALGRPPQSLTLWRRLLLSVRSRYPYRDDIMYQPPKWTTIERGVKNLREIAVREMIFSNLDDLQTSLDPDAVQITGPIWRKWVLSAPAAYANVLALFCWRDNEALTVGDMDAQMQHYANKLLSAPQELNADKIIWQGQCLSCGKTLPY</sequence>
<feature type="region of interest" description="Disordered" evidence="1">
    <location>
        <begin position="21"/>
        <end position="46"/>
    </location>
</feature>
<dbReference type="GO" id="GO:0016787">
    <property type="term" value="F:hydrolase activity"/>
    <property type="evidence" value="ECO:0007669"/>
    <property type="project" value="UniProtKB-KW"/>
</dbReference>
<evidence type="ECO:0000256" key="1">
    <source>
        <dbReference type="SAM" id="MobiDB-lite"/>
    </source>
</evidence>
<evidence type="ECO:0000313" key="2">
    <source>
        <dbReference type="EMBL" id="PKU29135.1"/>
    </source>
</evidence>
<dbReference type="InterPro" id="IPR053270">
    <property type="entry name" value="Fv1_restriction_factor"/>
</dbReference>
<name>A0A2I0T5R3_LIMLA</name>